<gene>
    <name evidence="1" type="ORF">CWC46_16400</name>
    <name evidence="2" type="ORF">Ser39006_016400</name>
</gene>
<dbReference type="KEGG" id="serq:CWC46_16400"/>
<evidence type="ECO:0000313" key="2">
    <source>
        <dbReference type="EMBL" id="AUH05575.1"/>
    </source>
</evidence>
<sequence>MSGLFNTLDSSNMFIHLQKKWESFYHHPSEERLIDTLLPLYHLREWICPGGSASYKNKYELSAEEKLHSFLYTYPPYEVVRELCNRTKHFKKKNGDINLNILEGARAGLAKAGDSLGTTYFTVDGVDIRDTFMAVYRIYYQYFEAVKQGKYPSFAPSDSEDC</sequence>
<dbReference type="Proteomes" id="UP000233778">
    <property type="component" value="Chromosome"/>
</dbReference>
<dbReference type="EMBL" id="CP025084">
    <property type="protein sequence ID" value="AUH05575.1"/>
    <property type="molecule type" value="Genomic_DNA"/>
</dbReference>
<proteinExistence type="predicted"/>
<dbReference type="RefSeq" id="WP_021015470.1">
    <property type="nucleotide sequence ID" value="NZ_CP025084.1"/>
</dbReference>
<evidence type="ECO:0000313" key="3">
    <source>
        <dbReference type="Proteomes" id="UP000017700"/>
    </source>
</evidence>
<accession>A0A2I5T9N6</accession>
<keyword evidence="3" id="KW-1185">Reference proteome</keyword>
<dbReference type="OrthoDB" id="6637012at2"/>
<protein>
    <submittedName>
        <fullName evidence="2">Uncharacterized protein</fullName>
    </submittedName>
</protein>
<dbReference type="Proteomes" id="UP000017700">
    <property type="component" value="Chromosome"/>
</dbReference>
<reference evidence="1 4" key="3">
    <citation type="submission" date="2017-11" db="EMBL/GenBank/DDBJ databases">
        <title>Complete genome sequence of Serratia sp. ATCC 39006 LacA.</title>
        <authorList>
            <person name="Hampton H.G."/>
            <person name="Jackson S.A."/>
            <person name="Jauregui R."/>
            <person name="Poulter G.T.M."/>
            <person name="Salmond G.P.C."/>
            <person name="Fineran P.C."/>
        </authorList>
    </citation>
    <scope>NUCLEOTIDE SEQUENCE [LARGE SCALE GENOMIC DNA]</scope>
    <source>
        <strain evidence="1 4">ATCC 39006</strain>
    </source>
</reference>
<evidence type="ECO:0000313" key="1">
    <source>
        <dbReference type="EMBL" id="AUH01254.1"/>
    </source>
</evidence>
<reference evidence="2" key="2">
    <citation type="submission" date="2013-09" db="EMBL/GenBank/DDBJ databases">
        <authorList>
            <person name="Wang G."/>
            <person name="Yang Y."/>
            <person name="Su Y."/>
        </authorList>
    </citation>
    <scope>NUCLEOTIDE SEQUENCE</scope>
    <source>
        <strain evidence="2">ATCC 39006</strain>
    </source>
</reference>
<reference evidence="2 3" key="1">
    <citation type="journal article" date="2013" name="Genome Announc.">
        <title>Draft genome sequence of Serratia sp. strain ATCC 39006, a model bacterium for analysis of the biosynthesis and regulation of prodigiosin, a carbapenem, and gas vesicles.</title>
        <authorList>
            <person name="Fineran P.C."/>
            <person name="Iglesias Cans M.C."/>
            <person name="Ramsay J.P."/>
            <person name="Wilf N.M."/>
            <person name="Cossyleon D."/>
            <person name="McNeil M.B."/>
            <person name="Williamson N.R."/>
            <person name="Monson R.E."/>
            <person name="Becher S.A."/>
            <person name="Stanton J.A."/>
            <person name="Brugger K."/>
            <person name="Brown S.D."/>
            <person name="Salmond G.P."/>
        </authorList>
    </citation>
    <scope>NUCLEOTIDE SEQUENCE [LARGE SCALE GENOMIC DNA]</scope>
    <source>
        <strain evidence="2">ATCC 39006</strain>
        <strain evidence="3">ATCC 39006 / SC 11482</strain>
    </source>
</reference>
<dbReference type="AlphaFoldDB" id="A0A2I5T9N6"/>
<dbReference type="EMBL" id="CP025085">
    <property type="protein sequence ID" value="AUH01254.1"/>
    <property type="molecule type" value="Genomic_DNA"/>
</dbReference>
<reference evidence="2" key="4">
    <citation type="submission" date="2017-11" db="EMBL/GenBank/DDBJ databases">
        <title>Complete genome sequence of Serratia sp. ATCC 39006.</title>
        <authorList>
            <person name="Hampton H.G."/>
            <person name="Jackson S.A."/>
            <person name="Jauregui R."/>
            <person name="Poulter G.T.M."/>
            <person name="Salmond G.P.C."/>
            <person name="Fineran P.C."/>
        </authorList>
    </citation>
    <scope>NUCLEOTIDE SEQUENCE</scope>
    <source>
        <strain evidence="2">ATCC 39006</strain>
    </source>
</reference>
<name>A0A2I5T9N6_SERS3</name>
<evidence type="ECO:0000313" key="4">
    <source>
        <dbReference type="Proteomes" id="UP000233778"/>
    </source>
</evidence>
<organism evidence="2 3">
    <name type="scientific">Serratia sp. (strain ATCC 39006)</name>
    <name type="common">Prodigiosinella confusarubida</name>
    <dbReference type="NCBI Taxonomy" id="104623"/>
    <lineage>
        <taxon>Bacteria</taxon>
        <taxon>Pseudomonadati</taxon>
        <taxon>Pseudomonadota</taxon>
        <taxon>Gammaproteobacteria</taxon>
        <taxon>Enterobacterales</taxon>
        <taxon>Pectobacteriaceae</taxon>
        <taxon>Prodigiosinella</taxon>
    </lineage>
</organism>
<dbReference type="KEGG" id="sera:Ser39006_016400"/>